<protein>
    <submittedName>
        <fullName evidence="2">Uncharacterized protein</fullName>
    </submittedName>
</protein>
<feature type="transmembrane region" description="Helical" evidence="1">
    <location>
        <begin position="20"/>
        <end position="38"/>
    </location>
</feature>
<sequence>MPFFPHYTLWRLLALHHAPAWWEFWTALICVTWACAFYGAHPLLGIPVTLAGLIVYLAGRGLYDWHDEWIVCDCSDEEDI</sequence>
<name>A0A7C9J2K1_9ACTN</name>
<keyword evidence="1" id="KW-0472">Membrane</keyword>
<gene>
    <name evidence="2" type="ORF">GT755_12510</name>
</gene>
<proteinExistence type="predicted"/>
<keyword evidence="3" id="KW-1185">Reference proteome</keyword>
<comment type="caution">
    <text evidence="2">The sequence shown here is derived from an EMBL/GenBank/DDBJ whole genome shotgun (WGS) entry which is preliminary data.</text>
</comment>
<accession>A0A7C9J2K1</accession>
<evidence type="ECO:0000256" key="1">
    <source>
        <dbReference type="SAM" id="Phobius"/>
    </source>
</evidence>
<keyword evidence="1" id="KW-1133">Transmembrane helix</keyword>
<dbReference type="Proteomes" id="UP000479526">
    <property type="component" value="Unassembled WGS sequence"/>
</dbReference>
<feature type="transmembrane region" description="Helical" evidence="1">
    <location>
        <begin position="43"/>
        <end position="59"/>
    </location>
</feature>
<evidence type="ECO:0000313" key="3">
    <source>
        <dbReference type="Proteomes" id="UP000479526"/>
    </source>
</evidence>
<dbReference type="AlphaFoldDB" id="A0A7C9J2K1"/>
<dbReference type="EMBL" id="WXEW01000003">
    <property type="protein sequence ID" value="NAS22505.1"/>
    <property type="molecule type" value="Genomic_DNA"/>
</dbReference>
<keyword evidence="1" id="KW-0812">Transmembrane</keyword>
<reference evidence="2 3" key="1">
    <citation type="submission" date="2020-01" db="EMBL/GenBank/DDBJ databases">
        <title>Herbidospora sp. NEAU-GS84 nov., a novel actinomycete isolated from soil.</title>
        <authorList>
            <person name="Han L."/>
        </authorList>
    </citation>
    <scope>NUCLEOTIDE SEQUENCE [LARGE SCALE GENOMIC DNA]</scope>
    <source>
        <strain evidence="2 3">NEAU-GS84</strain>
    </source>
</reference>
<evidence type="ECO:0000313" key="2">
    <source>
        <dbReference type="EMBL" id="NAS22505.1"/>
    </source>
</evidence>
<organism evidence="2 3">
    <name type="scientific">Herbidospora solisilvae</name>
    <dbReference type="NCBI Taxonomy" id="2696284"/>
    <lineage>
        <taxon>Bacteria</taxon>
        <taxon>Bacillati</taxon>
        <taxon>Actinomycetota</taxon>
        <taxon>Actinomycetes</taxon>
        <taxon>Streptosporangiales</taxon>
        <taxon>Streptosporangiaceae</taxon>
        <taxon>Herbidospora</taxon>
    </lineage>
</organism>
<dbReference type="RefSeq" id="WP_161479867.1">
    <property type="nucleotide sequence ID" value="NZ_WXEW01000003.1"/>
</dbReference>